<evidence type="ECO:0000313" key="2">
    <source>
        <dbReference type="Proteomes" id="UP000708208"/>
    </source>
</evidence>
<keyword evidence="2" id="KW-1185">Reference proteome</keyword>
<organism evidence="1 2">
    <name type="scientific">Allacma fusca</name>
    <dbReference type="NCBI Taxonomy" id="39272"/>
    <lineage>
        <taxon>Eukaryota</taxon>
        <taxon>Metazoa</taxon>
        <taxon>Ecdysozoa</taxon>
        <taxon>Arthropoda</taxon>
        <taxon>Hexapoda</taxon>
        <taxon>Collembola</taxon>
        <taxon>Symphypleona</taxon>
        <taxon>Sminthuridae</taxon>
        <taxon>Allacma</taxon>
    </lineage>
</organism>
<comment type="caution">
    <text evidence="1">The sequence shown here is derived from an EMBL/GenBank/DDBJ whole genome shotgun (WGS) entry which is preliminary data.</text>
</comment>
<proteinExistence type="predicted"/>
<reference evidence="1" key="1">
    <citation type="submission" date="2021-06" db="EMBL/GenBank/DDBJ databases">
        <authorList>
            <person name="Hodson N. C."/>
            <person name="Mongue J. A."/>
            <person name="Jaron S. K."/>
        </authorList>
    </citation>
    <scope>NUCLEOTIDE SEQUENCE</scope>
</reference>
<dbReference type="OrthoDB" id="5791190at2759"/>
<protein>
    <recommendedName>
        <fullName evidence="3">MULE transposase domain-containing protein</fullName>
    </recommendedName>
</protein>
<accession>A0A8J2J4N5</accession>
<dbReference type="Proteomes" id="UP000708208">
    <property type="component" value="Unassembled WGS sequence"/>
</dbReference>
<gene>
    <name evidence="1" type="ORF">AFUS01_LOCUS2075</name>
</gene>
<dbReference type="AlphaFoldDB" id="A0A8J2J4N5"/>
<evidence type="ECO:0008006" key="3">
    <source>
        <dbReference type="Google" id="ProtNLM"/>
    </source>
</evidence>
<name>A0A8J2J4N5_9HEXA</name>
<sequence>MAKVFETSLTISGYLQARKLLDELDFVITFKVVNGEKSLFWRVDGYRWEHLGAERCPRNKPEMMCYKFKLLSYDEDTKVLEKQEFIRKEYVYAKYQTGRLDPEVRIGNVILLILVVPISSQSVVNTGNAFQNEESCELFVLTNEASLNSGRSTAGPQNETLPQYIRTEPSVHSHGFVHLLDLANGLKVVLGISPLLDHVERLYSVNDFIYFYYDTTYAVGDYFVSILSLEHRHFRTNVHKGLFSMLKDRIPSFNTEKTVLVMDREAAITKAIRLVNPDVKVFYCWRHLRETI</sequence>
<dbReference type="EMBL" id="CAJVCH010011704">
    <property type="protein sequence ID" value="CAG7671422.1"/>
    <property type="molecule type" value="Genomic_DNA"/>
</dbReference>
<evidence type="ECO:0000313" key="1">
    <source>
        <dbReference type="EMBL" id="CAG7671422.1"/>
    </source>
</evidence>